<evidence type="ECO:0000313" key="3">
    <source>
        <dbReference type="Proteomes" id="UP001300502"/>
    </source>
</evidence>
<comment type="caution">
    <text evidence="2">The sequence shown here is derived from an EMBL/GenBank/DDBJ whole genome shotgun (WGS) entry which is preliminary data.</text>
</comment>
<dbReference type="EMBL" id="JANCYU010000041">
    <property type="protein sequence ID" value="KAK4526590.1"/>
    <property type="molecule type" value="Genomic_DNA"/>
</dbReference>
<evidence type="ECO:0000313" key="2">
    <source>
        <dbReference type="EMBL" id="KAK4526590.1"/>
    </source>
</evidence>
<feature type="compositionally biased region" description="Polar residues" evidence="1">
    <location>
        <begin position="1"/>
        <end position="10"/>
    </location>
</feature>
<feature type="compositionally biased region" description="Polar residues" evidence="1">
    <location>
        <begin position="23"/>
        <end position="37"/>
    </location>
</feature>
<sequence>MGCAVSTQLQIPKKRKKRAQLKEYSSNKESNSDNKLPSMFVQNEATTCSFDSTKPAESEIPETTVEDNRVPVNGPYSATRTLSKRISDKVAYFEQLSRQISEEPKLTKRNSAYSKWKIEDEPRRNSTAPIDWQHIPRERLVFNEHNRSLSTREIFAEDTRLSERITSWSDTVQQLRNEHFLENYLLDKSLKRRSSKLGA</sequence>
<dbReference type="AlphaFoldDB" id="A0AAV9IGL9"/>
<reference evidence="2 3" key="1">
    <citation type="submission" date="2022-07" db="EMBL/GenBank/DDBJ databases">
        <title>Genome-wide signatures of adaptation to extreme environments.</title>
        <authorList>
            <person name="Cho C.H."/>
            <person name="Yoon H.S."/>
        </authorList>
    </citation>
    <scope>NUCLEOTIDE SEQUENCE [LARGE SCALE GENOMIC DNA]</scope>
    <source>
        <strain evidence="2 3">108.79 E11</strain>
    </source>
</reference>
<feature type="region of interest" description="Disordered" evidence="1">
    <location>
        <begin position="1"/>
        <end position="37"/>
    </location>
</feature>
<gene>
    <name evidence="2" type="ORF">GAYE_SCF25G4506</name>
</gene>
<dbReference type="Proteomes" id="UP001300502">
    <property type="component" value="Unassembled WGS sequence"/>
</dbReference>
<keyword evidence="3" id="KW-1185">Reference proteome</keyword>
<evidence type="ECO:0000256" key="1">
    <source>
        <dbReference type="SAM" id="MobiDB-lite"/>
    </source>
</evidence>
<proteinExistence type="predicted"/>
<organism evidence="2 3">
    <name type="scientific">Galdieria yellowstonensis</name>
    <dbReference type="NCBI Taxonomy" id="3028027"/>
    <lineage>
        <taxon>Eukaryota</taxon>
        <taxon>Rhodophyta</taxon>
        <taxon>Bangiophyceae</taxon>
        <taxon>Galdieriales</taxon>
        <taxon>Galdieriaceae</taxon>
        <taxon>Galdieria</taxon>
    </lineage>
</organism>
<protein>
    <submittedName>
        <fullName evidence="2">Uncharacterized protein</fullName>
    </submittedName>
</protein>
<name>A0AAV9IGL9_9RHOD</name>
<accession>A0AAV9IGL9</accession>